<dbReference type="SUPFAM" id="SSF50978">
    <property type="entry name" value="WD40 repeat-like"/>
    <property type="match status" value="1"/>
</dbReference>
<comment type="caution">
    <text evidence="4">The sequence shown here is derived from an EMBL/GenBank/DDBJ whole genome shotgun (WGS) entry which is preliminary data.</text>
</comment>
<reference evidence="4" key="1">
    <citation type="submission" date="2020-11" db="EMBL/GenBank/DDBJ databases">
        <title>Kefir isolates.</title>
        <authorList>
            <person name="Marcisauskas S."/>
            <person name="Kim Y."/>
            <person name="Blasche S."/>
        </authorList>
    </citation>
    <scope>NUCLEOTIDE SEQUENCE</scope>
    <source>
        <strain evidence="4">Olga-1</strain>
    </source>
</reference>
<evidence type="ECO:0000313" key="5">
    <source>
        <dbReference type="Proteomes" id="UP000697127"/>
    </source>
</evidence>
<name>A0A9P6WME7_9ASCO</name>
<gene>
    <name evidence="4" type="ORF">C6P40_004765</name>
</gene>
<dbReference type="InterPro" id="IPR045159">
    <property type="entry name" value="DCAF7-like"/>
</dbReference>
<dbReference type="PROSITE" id="PS50294">
    <property type="entry name" value="WD_REPEATS_REGION"/>
    <property type="match status" value="1"/>
</dbReference>
<evidence type="ECO:0000256" key="1">
    <source>
        <dbReference type="ARBA" id="ARBA00022574"/>
    </source>
</evidence>
<dbReference type="Pfam" id="PF00400">
    <property type="entry name" value="WD40"/>
    <property type="match status" value="2"/>
</dbReference>
<dbReference type="PANTHER" id="PTHR19919">
    <property type="entry name" value="WD REPEAT CONTAINING PROTEIN"/>
    <property type="match status" value="1"/>
</dbReference>
<evidence type="ECO:0000313" key="4">
    <source>
        <dbReference type="EMBL" id="KAG0689606.1"/>
    </source>
</evidence>
<dbReference type="PROSITE" id="PS50082">
    <property type="entry name" value="WD_REPEATS_2"/>
    <property type="match status" value="1"/>
</dbReference>
<dbReference type="Gene3D" id="2.130.10.10">
    <property type="entry name" value="YVTN repeat-like/Quinoprotein amine dehydrogenase"/>
    <property type="match status" value="1"/>
</dbReference>
<keyword evidence="1 3" id="KW-0853">WD repeat</keyword>
<keyword evidence="2" id="KW-0677">Repeat</keyword>
<feature type="repeat" description="WD" evidence="3">
    <location>
        <begin position="363"/>
        <end position="404"/>
    </location>
</feature>
<dbReference type="InterPro" id="IPR015943">
    <property type="entry name" value="WD40/YVTN_repeat-like_dom_sf"/>
</dbReference>
<sequence>MLPSFPYPSLNSFQKRSSIASERPFSYKNEFNIIFNKNQQSSNTNINNINNPNTHPNDINYDIISPTSTSFDQSMNQNINSNNNYNYNNYSTLPSSYTSHYPLYALDWSVSRNQHFAKIALGSYREDSSNKLEILYGTKNNDNNPEVFNFNKVYDHSIKYPITRLQWDPSMSLLNTDIERFATTSECLRIYEIGSVDNNNNNTNDKILYEKAALTNSKSKNLNQLPPMTSFDWNRFNPLHLITCSIDTTCTVWDLIKETFIAKTQLIAHDSEVFDVKYIYGDINVFTSCSSDGSVRLFDLRNLEQSTIIYEKSDNNNNSNTSNSLVRIATSNYNANQIAVLNSNSNQILILDLRNVGIPLYNLNNNSANINSISWHPNKNILLSGSDDCQIMTYDFTNQDTLQNSNDQSQLQSQSQSPNLNRLPDYAYSANMEVNNVCWDPDGKWIGLNNGKQFQALQFE</sequence>
<dbReference type="Proteomes" id="UP000697127">
    <property type="component" value="Unassembled WGS sequence"/>
</dbReference>
<evidence type="ECO:0000256" key="2">
    <source>
        <dbReference type="ARBA" id="ARBA00022737"/>
    </source>
</evidence>
<dbReference type="AlphaFoldDB" id="A0A9P6WME7"/>
<dbReference type="InterPro" id="IPR001680">
    <property type="entry name" value="WD40_rpt"/>
</dbReference>
<accession>A0A9P6WME7</accession>
<evidence type="ECO:0000256" key="3">
    <source>
        <dbReference type="PROSITE-ProRule" id="PRU00221"/>
    </source>
</evidence>
<proteinExistence type="predicted"/>
<dbReference type="SMART" id="SM00320">
    <property type="entry name" value="WD40"/>
    <property type="match status" value="3"/>
</dbReference>
<dbReference type="EMBL" id="PUHW01000070">
    <property type="protein sequence ID" value="KAG0689606.1"/>
    <property type="molecule type" value="Genomic_DNA"/>
</dbReference>
<dbReference type="OrthoDB" id="1284551at2759"/>
<evidence type="ECO:0008006" key="6">
    <source>
        <dbReference type="Google" id="ProtNLM"/>
    </source>
</evidence>
<keyword evidence="5" id="KW-1185">Reference proteome</keyword>
<dbReference type="InterPro" id="IPR036322">
    <property type="entry name" value="WD40_repeat_dom_sf"/>
</dbReference>
<organism evidence="4 5">
    <name type="scientific">Pichia californica</name>
    <dbReference type="NCBI Taxonomy" id="460514"/>
    <lineage>
        <taxon>Eukaryota</taxon>
        <taxon>Fungi</taxon>
        <taxon>Dikarya</taxon>
        <taxon>Ascomycota</taxon>
        <taxon>Saccharomycotina</taxon>
        <taxon>Pichiomycetes</taxon>
        <taxon>Pichiales</taxon>
        <taxon>Pichiaceae</taxon>
        <taxon>Pichia</taxon>
    </lineage>
</organism>
<protein>
    <recommendedName>
        <fullName evidence="6">WD40 repeat-like protein</fullName>
    </recommendedName>
</protein>